<keyword evidence="1" id="KW-0732">Signal</keyword>
<name>A0A940YSH8_9BURK</name>
<keyword evidence="4" id="KW-1185">Reference proteome</keyword>
<evidence type="ECO:0000313" key="4">
    <source>
        <dbReference type="Proteomes" id="UP000678374"/>
    </source>
</evidence>
<dbReference type="InterPro" id="IPR036514">
    <property type="entry name" value="SGNH_hydro_sf"/>
</dbReference>
<evidence type="ECO:0000256" key="1">
    <source>
        <dbReference type="SAM" id="SignalP"/>
    </source>
</evidence>
<gene>
    <name evidence="3" type="ORF">KAK06_19260</name>
</gene>
<feature type="domain" description="SGNH hydrolase-type esterase" evidence="2">
    <location>
        <begin position="52"/>
        <end position="215"/>
    </location>
</feature>
<dbReference type="PANTHER" id="PTHR30383:SF5">
    <property type="entry name" value="SGNH HYDROLASE-TYPE ESTERASE DOMAIN-CONTAINING PROTEIN"/>
    <property type="match status" value="1"/>
</dbReference>
<evidence type="ECO:0000259" key="2">
    <source>
        <dbReference type="Pfam" id="PF13472"/>
    </source>
</evidence>
<sequence length="230" mass="24495">MMIHRLLLSLLLTLPLMSTAAPPPEDWAQLGRYREANVALGAPRAGEARVVVLGDSITEHWSHDAPDPFAPGGWINRGISGQTTPQMLLRLRQDVIALAPRVLVIIAGTNDIAGNTGPATVEAIAGNIASMAELARAHGIRVVIGTVPPASRYWWAPAIDPRAPIIELNHLLRRYAQQQGLVLLELHTPLADADGGIAQALAEDGVHPTAAGYRVMSAAARDAVQRALAR</sequence>
<dbReference type="GO" id="GO:0004622">
    <property type="term" value="F:phosphatidylcholine lysophospholipase activity"/>
    <property type="evidence" value="ECO:0007669"/>
    <property type="project" value="TreeGrafter"/>
</dbReference>
<dbReference type="Proteomes" id="UP000678374">
    <property type="component" value="Unassembled WGS sequence"/>
</dbReference>
<dbReference type="InterPro" id="IPR051532">
    <property type="entry name" value="Ester_Hydrolysis_Enzymes"/>
</dbReference>
<reference evidence="3" key="1">
    <citation type="submission" date="2021-04" db="EMBL/GenBank/DDBJ databases">
        <title>The genome sequence of Ideonella sp. 4Y11.</title>
        <authorList>
            <person name="Liu Y."/>
        </authorList>
    </citation>
    <scope>NUCLEOTIDE SEQUENCE</scope>
    <source>
        <strain evidence="3">4Y11</strain>
    </source>
</reference>
<feature type="signal peptide" evidence="1">
    <location>
        <begin position="1"/>
        <end position="20"/>
    </location>
</feature>
<evidence type="ECO:0000313" key="3">
    <source>
        <dbReference type="EMBL" id="MBQ0961103.1"/>
    </source>
</evidence>
<dbReference type="InterPro" id="IPR013830">
    <property type="entry name" value="SGNH_hydro"/>
</dbReference>
<dbReference type="EMBL" id="JAGQDE010000022">
    <property type="protein sequence ID" value="MBQ0961103.1"/>
    <property type="molecule type" value="Genomic_DNA"/>
</dbReference>
<accession>A0A940YSH8</accession>
<comment type="caution">
    <text evidence="3">The sequence shown here is derived from an EMBL/GenBank/DDBJ whole genome shotgun (WGS) entry which is preliminary data.</text>
</comment>
<dbReference type="SUPFAM" id="SSF52266">
    <property type="entry name" value="SGNH hydrolase"/>
    <property type="match status" value="1"/>
</dbReference>
<protein>
    <recommendedName>
        <fullName evidence="2">SGNH hydrolase-type esterase domain-containing protein</fullName>
    </recommendedName>
</protein>
<dbReference type="AlphaFoldDB" id="A0A940YSH8"/>
<proteinExistence type="predicted"/>
<dbReference type="RefSeq" id="WP_210803773.1">
    <property type="nucleotide sequence ID" value="NZ_JAGQDE010000022.1"/>
</dbReference>
<dbReference type="Gene3D" id="3.40.50.1110">
    <property type="entry name" value="SGNH hydrolase"/>
    <property type="match status" value="1"/>
</dbReference>
<dbReference type="Pfam" id="PF13472">
    <property type="entry name" value="Lipase_GDSL_2"/>
    <property type="match status" value="1"/>
</dbReference>
<dbReference type="PANTHER" id="PTHR30383">
    <property type="entry name" value="THIOESTERASE 1/PROTEASE 1/LYSOPHOSPHOLIPASE L1"/>
    <property type="match status" value="1"/>
</dbReference>
<feature type="chain" id="PRO_5037137615" description="SGNH hydrolase-type esterase domain-containing protein" evidence="1">
    <location>
        <begin position="21"/>
        <end position="230"/>
    </location>
</feature>
<organism evidence="3 4">
    <name type="scientific">Ideonella aquatica</name>
    <dbReference type="NCBI Taxonomy" id="2824119"/>
    <lineage>
        <taxon>Bacteria</taxon>
        <taxon>Pseudomonadati</taxon>
        <taxon>Pseudomonadota</taxon>
        <taxon>Betaproteobacteria</taxon>
        <taxon>Burkholderiales</taxon>
        <taxon>Sphaerotilaceae</taxon>
        <taxon>Ideonella</taxon>
    </lineage>
</organism>